<dbReference type="InterPro" id="IPR027417">
    <property type="entry name" value="P-loop_NTPase"/>
</dbReference>
<name>A0A501XIN1_9SPHN</name>
<dbReference type="EMBL" id="VFSU01000026">
    <property type="protein sequence ID" value="TPE60492.1"/>
    <property type="molecule type" value="Genomic_DNA"/>
</dbReference>
<dbReference type="Proteomes" id="UP000319897">
    <property type="component" value="Unassembled WGS sequence"/>
</dbReference>
<proteinExistence type="predicted"/>
<dbReference type="RefSeq" id="WP_140928428.1">
    <property type="nucleotide sequence ID" value="NZ_VFSU01000026.1"/>
</dbReference>
<dbReference type="InterPro" id="IPR035402">
    <property type="entry name" value="DgcN-like_N"/>
</dbReference>
<dbReference type="AlphaFoldDB" id="A0A501XIN1"/>
<organism evidence="3 4">
    <name type="scientific">Sandaracinobacter neustonicus</name>
    <dbReference type="NCBI Taxonomy" id="1715348"/>
    <lineage>
        <taxon>Bacteria</taxon>
        <taxon>Pseudomonadati</taxon>
        <taxon>Pseudomonadota</taxon>
        <taxon>Alphaproteobacteria</taxon>
        <taxon>Sphingomonadales</taxon>
        <taxon>Sphingosinicellaceae</taxon>
        <taxon>Sandaracinobacter</taxon>
    </lineage>
</organism>
<comment type="caution">
    <text evidence="3">The sequence shown here is derived from an EMBL/GenBank/DDBJ whole genome shotgun (WGS) entry which is preliminary data.</text>
</comment>
<keyword evidence="4" id="KW-1185">Reference proteome</keyword>
<evidence type="ECO:0000259" key="2">
    <source>
        <dbReference type="Pfam" id="PF17396"/>
    </source>
</evidence>
<evidence type="ECO:0000259" key="1">
    <source>
        <dbReference type="Pfam" id="PF07755"/>
    </source>
</evidence>
<dbReference type="InterPro" id="IPR011669">
    <property type="entry name" value="DgcN-like"/>
</dbReference>
<dbReference type="SUPFAM" id="SSF52540">
    <property type="entry name" value="P-loop containing nucleoside triphosphate hydrolases"/>
    <property type="match status" value="1"/>
</dbReference>
<dbReference type="Gene3D" id="3.40.50.300">
    <property type="entry name" value="P-loop containing nucleotide triphosphate hydrolases"/>
    <property type="match status" value="1"/>
</dbReference>
<dbReference type="Gene3D" id="3.40.50.720">
    <property type="entry name" value="NAD(P)-binding Rossmann-like Domain"/>
    <property type="match status" value="1"/>
</dbReference>
<feature type="domain" description="D-glutamate N-acetyltransferase-like N-terminal" evidence="2">
    <location>
        <begin position="54"/>
        <end position="132"/>
    </location>
</feature>
<evidence type="ECO:0000313" key="4">
    <source>
        <dbReference type="Proteomes" id="UP000319897"/>
    </source>
</evidence>
<dbReference type="PIRSF" id="PIRSF026760">
    <property type="entry name" value="UCP026760"/>
    <property type="match status" value="1"/>
</dbReference>
<protein>
    <submittedName>
        <fullName evidence="3">DUF1611 domain-containing protein</fullName>
    </submittedName>
</protein>
<dbReference type="Pfam" id="PF07755">
    <property type="entry name" value="DUF1611"/>
    <property type="match status" value="1"/>
</dbReference>
<dbReference type="PANTHER" id="PTHR40690:SF1">
    <property type="entry name" value="DUF1611 DOMAIN-CONTAINING PROTEIN"/>
    <property type="match status" value="1"/>
</dbReference>
<dbReference type="OrthoDB" id="9778498at2"/>
<reference evidence="3 4" key="1">
    <citation type="submission" date="2019-06" db="EMBL/GenBank/DDBJ databases">
        <authorList>
            <person name="Lee I."/>
            <person name="Jang G.I."/>
            <person name="Hwang C.Y."/>
        </authorList>
    </citation>
    <scope>NUCLEOTIDE SEQUENCE [LARGE SCALE GENOMIC DNA]</scope>
    <source>
        <strain evidence="3 4">PAMC 28131</strain>
    </source>
</reference>
<dbReference type="Pfam" id="PF17396">
    <property type="entry name" value="DUF1611_N"/>
    <property type="match status" value="1"/>
</dbReference>
<evidence type="ECO:0000313" key="3">
    <source>
        <dbReference type="EMBL" id="TPE60492.1"/>
    </source>
</evidence>
<accession>A0A501XIN1</accession>
<gene>
    <name evidence="3" type="ORF">FJQ54_10835</name>
</gene>
<sequence length="343" mass="35915">MAESNQPSRHSLRQPYLLFVGDVDLLAAAKTASGLLQWRPDACAGQLRLPGGVDLGLPDMSPETAAAAGVGTMVIGAVNPGGVIPPQWIPAILEALEAGLDVAAGLHQRLNDMPEIAQTARRLGRQLHDVRHADRSFPTGTGARRPGKRVLTVGTDCVVGKKYAALAIEQAMTARGLSADFRATGQTGVLIAGGGVAIDAVVSDFVAGAAEWLSPAAADDHWDVIEGQGSLFHPAYAGVTLGLMHGSQPDALVICHEPVRDRLLSVDYPVQPLDRFIEANLAMARLTSPDVVAAGICLNGGRMSDVEIAEAILRVEGETGLPCCDPIRHGAGRIVDNLLRLVP</sequence>
<dbReference type="PANTHER" id="PTHR40690">
    <property type="entry name" value="GLL3100 PROTEIN"/>
    <property type="match status" value="1"/>
</dbReference>
<feature type="domain" description="D-glutamate N-acetyltransferase-like C-terminal" evidence="1">
    <location>
        <begin position="140"/>
        <end position="335"/>
    </location>
</feature>
<dbReference type="InterPro" id="IPR035086">
    <property type="entry name" value="DgcN-like_C"/>
</dbReference>